<organism evidence="1 2">
    <name type="scientific">Pyropia yezoensis</name>
    <name type="common">Susabi-nori</name>
    <name type="synonym">Porphyra yezoensis</name>
    <dbReference type="NCBI Taxonomy" id="2788"/>
    <lineage>
        <taxon>Eukaryota</taxon>
        <taxon>Rhodophyta</taxon>
        <taxon>Bangiophyceae</taxon>
        <taxon>Bangiales</taxon>
        <taxon>Bangiaceae</taxon>
        <taxon>Pyropia</taxon>
    </lineage>
</organism>
<name>A0ACC3CIH8_PYRYE</name>
<protein>
    <submittedName>
        <fullName evidence="1">Uncharacterized protein</fullName>
    </submittedName>
</protein>
<evidence type="ECO:0000313" key="1">
    <source>
        <dbReference type="EMBL" id="KAK1869750.1"/>
    </source>
</evidence>
<sequence>MEDVTPPSPAAWATDPLGTIHARIRTAVQAATGGASRPILDLDALTKDLPPTASLPLLTPTTPAGTLARLTGMVQDVADPDLWYTRYGPAPGRTTWGVEEVDADTNALLQAESESGGGGLAQRVGARLVTPPGLTPWARHAGGGGVLMSAAAPAAAPPDGAPEGGEARGGKRKLDDAAAADAMDAEAPPAAAVGGPEKRPRDGAGAGQTAGSSGGTAATAAADALLFPGEELDDEEAAATLGLNLPVAADAATGGTSVLVKVYGADEPPASLQLHKLVTVVGVVVAGAAGGPPVVHALRVDGADVSDIHPALPPAVSAADAVTTTAAATAGRGEVVAHLAVALGGDTLAATYLAACLASRVCVRTETAVLGKLSVNLVLPRAGGGGAGTDVSYIGIAGAVAAVVPRMVRLVADIPHLNAAPWYAVKDDSVNRLRAGPLQAAPGGVLAVDATGLSAGTLNATGVCNVKALSQVAVSAVAPVKFFGLDSQIPADAPLLVVSRGGKAIIPTDAVVHVRPTRGGDGAAAVPPPVDLAAARRALALATVASGDLVISENMRDEVSRTFVEARAAAAAAARSRASGGSSGGGGGAAAAAAAAPVDADTLGRWLGLARSLARFRGESTLTTELWGEAVRFDRECLRRSMPETLRGRGTPAHAVSQPLRQARAGSG</sequence>
<keyword evidence="2" id="KW-1185">Reference proteome</keyword>
<comment type="caution">
    <text evidence="1">The sequence shown here is derived from an EMBL/GenBank/DDBJ whole genome shotgun (WGS) entry which is preliminary data.</text>
</comment>
<accession>A0ACC3CIH8</accession>
<dbReference type="EMBL" id="CM020620">
    <property type="protein sequence ID" value="KAK1869750.1"/>
    <property type="molecule type" value="Genomic_DNA"/>
</dbReference>
<evidence type="ECO:0000313" key="2">
    <source>
        <dbReference type="Proteomes" id="UP000798662"/>
    </source>
</evidence>
<gene>
    <name evidence="1" type="ORF">I4F81_012216</name>
</gene>
<proteinExistence type="predicted"/>
<reference evidence="1" key="1">
    <citation type="submission" date="2019-11" db="EMBL/GenBank/DDBJ databases">
        <title>Nori genome reveals adaptations in red seaweeds to the harsh intertidal environment.</title>
        <authorList>
            <person name="Wang D."/>
            <person name="Mao Y."/>
        </authorList>
    </citation>
    <scope>NUCLEOTIDE SEQUENCE</scope>
    <source>
        <tissue evidence="1">Gametophyte</tissue>
    </source>
</reference>
<dbReference type="Proteomes" id="UP000798662">
    <property type="component" value="Chromosome 3"/>
</dbReference>